<accession>A0A7W0HMC8</accession>
<dbReference type="GO" id="GO:0046872">
    <property type="term" value="F:metal ion binding"/>
    <property type="evidence" value="ECO:0007669"/>
    <property type="project" value="UniProtKB-KW"/>
</dbReference>
<keyword evidence="8" id="KW-1185">Reference proteome</keyword>
<feature type="domain" description="Radical SAM core" evidence="6">
    <location>
        <begin position="98"/>
        <end position="337"/>
    </location>
</feature>
<comment type="caution">
    <text evidence="7">The sequence shown here is derived from an EMBL/GenBank/DDBJ whole genome shotgun (WGS) entry which is preliminary data.</text>
</comment>
<dbReference type="RefSeq" id="WP_181552865.1">
    <property type="nucleotide sequence ID" value="NZ_JACDUS010000023.1"/>
</dbReference>
<keyword evidence="3" id="KW-0479">Metal-binding</keyword>
<evidence type="ECO:0000259" key="6">
    <source>
        <dbReference type="PROSITE" id="PS51918"/>
    </source>
</evidence>
<evidence type="ECO:0000256" key="1">
    <source>
        <dbReference type="ARBA" id="ARBA00001966"/>
    </source>
</evidence>
<evidence type="ECO:0000313" key="8">
    <source>
        <dbReference type="Proteomes" id="UP000525298"/>
    </source>
</evidence>
<sequence>MNLISWLGEYYLPCFPYQSNTVWKIDYFSNPAVMNALGAWSQLYADLYMAPKNRFHSKARELIGSILDNNDKVLHERAQKLNFITGGRISVLPPDTRHVDYEIIPLNIADGCLFHCKFCCVKSEQQFQTRPETDIIEQIRHLKAFYGRNLENYHSLFLGNHDALAADDEIIAFAATKAYEDLDFELYSENPLLFLFGSVDSLIKTKDQLFEEINHLPFYTYINIGLESVDPQTLKLLGKPLSKSRVEEAFKKMLNINTNYENIEITANFVIGEGLSPEHYQSLKDLLGEAPAESCGKGVIYLSPLIDSPKKWELLPLVEEVKNVSRMPVYIYLIQRL</sequence>
<dbReference type="EMBL" id="JACDUS010000023">
    <property type="protein sequence ID" value="MBA2883264.1"/>
    <property type="molecule type" value="Genomic_DNA"/>
</dbReference>
<keyword evidence="4" id="KW-0408">Iron</keyword>
<dbReference type="PROSITE" id="PS51918">
    <property type="entry name" value="RADICAL_SAM"/>
    <property type="match status" value="1"/>
</dbReference>
<dbReference type="SMART" id="SM00729">
    <property type="entry name" value="Elp3"/>
    <property type="match status" value="1"/>
</dbReference>
<dbReference type="InterPro" id="IPR023404">
    <property type="entry name" value="rSAM_horseshoe"/>
</dbReference>
<dbReference type="InterPro" id="IPR058240">
    <property type="entry name" value="rSAM_sf"/>
</dbReference>
<evidence type="ECO:0000256" key="4">
    <source>
        <dbReference type="ARBA" id="ARBA00023004"/>
    </source>
</evidence>
<dbReference type="CDD" id="cd01335">
    <property type="entry name" value="Radical_SAM"/>
    <property type="match status" value="1"/>
</dbReference>
<dbReference type="PANTHER" id="PTHR43409">
    <property type="entry name" value="ANAEROBIC MAGNESIUM-PROTOPORPHYRIN IX MONOMETHYL ESTER CYCLASE-RELATED"/>
    <property type="match status" value="1"/>
</dbReference>
<protein>
    <submittedName>
        <fullName evidence="7">Radical SAM superfamily enzyme YgiQ (UPF0313 family)</fullName>
    </submittedName>
</protein>
<dbReference type="Proteomes" id="UP000525298">
    <property type="component" value="Unassembled WGS sequence"/>
</dbReference>
<organism evidence="7 8">
    <name type="scientific">Desulfosalsimonas propionicica</name>
    <dbReference type="NCBI Taxonomy" id="332175"/>
    <lineage>
        <taxon>Bacteria</taxon>
        <taxon>Pseudomonadati</taxon>
        <taxon>Thermodesulfobacteriota</taxon>
        <taxon>Desulfobacteria</taxon>
        <taxon>Desulfobacterales</taxon>
        <taxon>Desulfosalsimonadaceae</taxon>
        <taxon>Desulfosalsimonas</taxon>
    </lineage>
</organism>
<evidence type="ECO:0000256" key="2">
    <source>
        <dbReference type="ARBA" id="ARBA00022691"/>
    </source>
</evidence>
<dbReference type="GO" id="GO:0003824">
    <property type="term" value="F:catalytic activity"/>
    <property type="evidence" value="ECO:0007669"/>
    <property type="project" value="InterPro"/>
</dbReference>
<dbReference type="GO" id="GO:0051536">
    <property type="term" value="F:iron-sulfur cluster binding"/>
    <property type="evidence" value="ECO:0007669"/>
    <property type="project" value="UniProtKB-KW"/>
</dbReference>
<dbReference type="SUPFAM" id="SSF102114">
    <property type="entry name" value="Radical SAM enzymes"/>
    <property type="match status" value="1"/>
</dbReference>
<dbReference type="SFLD" id="SFLDG01082">
    <property type="entry name" value="B12-binding_domain_containing"/>
    <property type="match status" value="1"/>
</dbReference>
<dbReference type="InterPro" id="IPR051198">
    <property type="entry name" value="BchE-like"/>
</dbReference>
<comment type="cofactor">
    <cofactor evidence="1">
        <name>[4Fe-4S] cluster</name>
        <dbReference type="ChEBI" id="CHEBI:49883"/>
    </cofactor>
</comment>
<reference evidence="7 8" key="1">
    <citation type="submission" date="2020-07" db="EMBL/GenBank/DDBJ databases">
        <title>Genomic Encyclopedia of Type Strains, Phase IV (KMG-IV): sequencing the most valuable type-strain genomes for metagenomic binning, comparative biology and taxonomic classification.</title>
        <authorList>
            <person name="Goeker M."/>
        </authorList>
    </citation>
    <scope>NUCLEOTIDE SEQUENCE [LARGE SCALE GENOMIC DNA]</scope>
    <source>
        <strain evidence="7 8">DSM 17721</strain>
    </source>
</reference>
<dbReference type="Pfam" id="PF04055">
    <property type="entry name" value="Radical_SAM"/>
    <property type="match status" value="1"/>
</dbReference>
<dbReference type="InterPro" id="IPR006638">
    <property type="entry name" value="Elp3/MiaA/NifB-like_rSAM"/>
</dbReference>
<evidence type="ECO:0000256" key="3">
    <source>
        <dbReference type="ARBA" id="ARBA00022723"/>
    </source>
</evidence>
<keyword evidence="5" id="KW-0411">Iron-sulfur</keyword>
<proteinExistence type="predicted"/>
<name>A0A7W0HMC8_9BACT</name>
<dbReference type="Gene3D" id="3.80.30.20">
    <property type="entry name" value="tm_1862 like domain"/>
    <property type="match status" value="1"/>
</dbReference>
<dbReference type="AlphaFoldDB" id="A0A7W0HMC8"/>
<keyword evidence="2" id="KW-0949">S-adenosyl-L-methionine</keyword>
<evidence type="ECO:0000256" key="5">
    <source>
        <dbReference type="ARBA" id="ARBA00023014"/>
    </source>
</evidence>
<dbReference type="SFLD" id="SFLDS00029">
    <property type="entry name" value="Radical_SAM"/>
    <property type="match status" value="1"/>
</dbReference>
<gene>
    <name evidence="7" type="ORF">HNR65_003626</name>
</gene>
<dbReference type="InterPro" id="IPR007197">
    <property type="entry name" value="rSAM"/>
</dbReference>
<evidence type="ECO:0000313" key="7">
    <source>
        <dbReference type="EMBL" id="MBA2883264.1"/>
    </source>
</evidence>